<feature type="region of interest" description="Disordered" evidence="1">
    <location>
        <begin position="70"/>
        <end position="167"/>
    </location>
</feature>
<dbReference type="AlphaFoldDB" id="C4YNQ7"/>
<feature type="compositionally biased region" description="Polar residues" evidence="1">
    <location>
        <begin position="97"/>
        <end position="110"/>
    </location>
</feature>
<feature type="region of interest" description="Disordered" evidence="1">
    <location>
        <begin position="289"/>
        <end position="321"/>
    </location>
</feature>
<reference evidence="2 3" key="1">
    <citation type="journal article" date="2009" name="Nature">
        <title>Evolution of pathogenicity and sexual reproduction in eight Candida genomes.</title>
        <authorList>
            <person name="Butler G."/>
            <person name="Rasmussen M.D."/>
            <person name="Lin M.F."/>
            <person name="Santos M.A."/>
            <person name="Sakthikumar S."/>
            <person name="Munro C.A."/>
            <person name="Rheinbay E."/>
            <person name="Grabherr M."/>
            <person name="Forche A."/>
            <person name="Reedy J.L."/>
            <person name="Agrafioti I."/>
            <person name="Arnaud M.B."/>
            <person name="Bates S."/>
            <person name="Brown A.J."/>
            <person name="Brunke S."/>
            <person name="Costanzo M.C."/>
            <person name="Fitzpatrick D.A."/>
            <person name="de Groot P.W."/>
            <person name="Harris D."/>
            <person name="Hoyer L.L."/>
            <person name="Hube B."/>
            <person name="Klis F.M."/>
            <person name="Kodira C."/>
            <person name="Lennard N."/>
            <person name="Logue M.E."/>
            <person name="Martin R."/>
            <person name="Neiman A.M."/>
            <person name="Nikolaou E."/>
            <person name="Quail M.A."/>
            <person name="Quinn J."/>
            <person name="Santos M.C."/>
            <person name="Schmitzberger F.F."/>
            <person name="Sherlock G."/>
            <person name="Shah P."/>
            <person name="Silverstein K.A."/>
            <person name="Skrzypek M.S."/>
            <person name="Soll D."/>
            <person name="Staggs R."/>
            <person name="Stansfield I."/>
            <person name="Stumpf M.P."/>
            <person name="Sudbery P.E."/>
            <person name="Srikantha T."/>
            <person name="Zeng Q."/>
            <person name="Berman J."/>
            <person name="Berriman M."/>
            <person name="Heitman J."/>
            <person name="Gow N.A."/>
            <person name="Lorenz M.C."/>
            <person name="Birren B.W."/>
            <person name="Kellis M."/>
            <person name="Cuomo C.A."/>
        </authorList>
    </citation>
    <scope>NUCLEOTIDE SEQUENCE [LARGE SCALE GENOMIC DNA]</scope>
    <source>
        <strain evidence="2 3">WO-1</strain>
    </source>
</reference>
<dbReference type="OMA" id="MAINTHQ"/>
<evidence type="ECO:0000256" key="1">
    <source>
        <dbReference type="SAM" id="MobiDB-lite"/>
    </source>
</evidence>
<dbReference type="HOGENOM" id="CLU_522726_0_0_1"/>
<feature type="compositionally biased region" description="Low complexity" evidence="1">
    <location>
        <begin position="156"/>
        <end position="167"/>
    </location>
</feature>
<dbReference type="PaxDb" id="5476-C4YNQ7"/>
<dbReference type="Proteomes" id="UP000001429">
    <property type="component" value="Chromosome 3"/>
</dbReference>
<feature type="compositionally biased region" description="Low complexity" evidence="1">
    <location>
        <begin position="115"/>
        <end position="130"/>
    </location>
</feature>
<proteinExistence type="predicted"/>
<protein>
    <submittedName>
        <fullName evidence="2">Uncharacterized protein</fullName>
    </submittedName>
</protein>
<dbReference type="OrthoDB" id="4088353at2759"/>
<keyword evidence="3" id="KW-1185">Reference proteome</keyword>
<gene>
    <name evidence="2" type="ORF">CAWG_02839</name>
</gene>
<dbReference type="EMBL" id="CM000310">
    <property type="protein sequence ID" value="EEQ44566.1"/>
    <property type="molecule type" value="Genomic_DNA"/>
</dbReference>
<evidence type="ECO:0000313" key="2">
    <source>
        <dbReference type="EMBL" id="EEQ44566.1"/>
    </source>
</evidence>
<feature type="compositionally biased region" description="Low complexity" evidence="1">
    <location>
        <begin position="70"/>
        <end position="83"/>
    </location>
</feature>
<feature type="compositionally biased region" description="Acidic residues" evidence="1">
    <location>
        <begin position="136"/>
        <end position="155"/>
    </location>
</feature>
<evidence type="ECO:0000313" key="3">
    <source>
        <dbReference type="Proteomes" id="UP000001429"/>
    </source>
</evidence>
<dbReference type="VEuPathDB" id="FungiDB:CAWG_02839"/>
<feature type="region of interest" description="Disordered" evidence="1">
    <location>
        <begin position="368"/>
        <end position="388"/>
    </location>
</feature>
<sequence length="591" mass="67146">MAINTHQLLNHSSLDTISVSISSSHPSIDSINSSCIMQKHKHQLLLPQTEKYNNNNNNNNISAYQPDKQLLQQKQSKTKNSQSEYSPKRRTKMKKSFSINNIKQITSSIDNHPLNHNYNDTDTDTNPSTNSHGENNFEDYQDDSMELDDDYDSDDLSYTSCSSSQSNSNYSVVFEKDPTTMSPTSDQIPFSYHSFNNDCFLYTNTKSSLGISIPMNRSHPMSSSLQSPISSQSLLSMSPPPSVFCLPSTTTSCSPITTNSISQSLEMERSLRRSSSSDSLYMLLKNASTSSSTPFSSSSPSTQSSSPSPTSTSLSPFSKKQSIKSTSKKSIYSNLSTSLRLFRNKLSSYNKENLLKFIMDSPRLTDEKLPLQKPSCPEAKVQEEETEETEETPMEELTTFHHHQHHNHHHELGLEKSQCIKYKTRESRTNSRFLILYAFDMNARCNSMTLPNSPTQDELYKIIKHHPNIKKFHYKHNIRRISNMSREKLWNNVILPPRQDDSPELFIKSDPYIIYNDHNELDNGLDGHYSIVRKSGKYMPWALKPSIKPAGVLPNSKWVFNGQAPNSGITKTQFTVKGWCNPRWVDHTPTN</sequence>
<organism evidence="2 3">
    <name type="scientific">Candida albicans (strain WO-1)</name>
    <name type="common">Yeast</name>
    <dbReference type="NCBI Taxonomy" id="294748"/>
    <lineage>
        <taxon>Eukaryota</taxon>
        <taxon>Fungi</taxon>
        <taxon>Dikarya</taxon>
        <taxon>Ascomycota</taxon>
        <taxon>Saccharomycotina</taxon>
        <taxon>Pichiomycetes</taxon>
        <taxon>Debaryomycetaceae</taxon>
        <taxon>Candida/Lodderomyces clade</taxon>
        <taxon>Candida</taxon>
    </lineage>
</organism>
<name>C4YNQ7_CANAW</name>
<accession>C4YNQ7</accession>